<gene>
    <name evidence="1" type="ORF">HMPREF1090_00132</name>
</gene>
<protein>
    <submittedName>
        <fullName evidence="1">Uncharacterized protein</fullName>
    </submittedName>
</protein>
<dbReference type="HOGENOM" id="CLU_3006062_0_0_9"/>
<accession>A0A0E2HH67</accession>
<dbReference type="RefSeq" id="WP_002586001.1">
    <property type="nucleotide sequence ID" value="NZ_KB850976.1"/>
</dbReference>
<dbReference type="EMBL" id="AGYR01000001">
    <property type="protein sequence ID" value="ENZ20203.1"/>
    <property type="molecule type" value="Genomic_DNA"/>
</dbReference>
<sequence>MKEQIEAVQRMQNYIESRWQESITLAVLSEVSHFSPWYSARPYRWFRQPWTVTTCR</sequence>
<evidence type="ECO:0000313" key="2">
    <source>
        <dbReference type="Proteomes" id="UP000013085"/>
    </source>
</evidence>
<proteinExistence type="predicted"/>
<dbReference type="Proteomes" id="UP000013085">
    <property type="component" value="Unassembled WGS sequence"/>
</dbReference>
<name>A0A0E2HH67_9FIRM</name>
<evidence type="ECO:0000313" key="1">
    <source>
        <dbReference type="EMBL" id="ENZ20203.1"/>
    </source>
</evidence>
<dbReference type="GeneID" id="57963574"/>
<dbReference type="AlphaFoldDB" id="A0A0E2HH67"/>
<dbReference type="Gene3D" id="1.10.10.60">
    <property type="entry name" value="Homeodomain-like"/>
    <property type="match status" value="1"/>
</dbReference>
<comment type="caution">
    <text evidence="1">The sequence shown here is derived from an EMBL/GenBank/DDBJ whole genome shotgun (WGS) entry which is preliminary data.</text>
</comment>
<organism evidence="1 2">
    <name type="scientific">[Clostridium] clostridioforme 90A8</name>
    <dbReference type="NCBI Taxonomy" id="999408"/>
    <lineage>
        <taxon>Bacteria</taxon>
        <taxon>Bacillati</taxon>
        <taxon>Bacillota</taxon>
        <taxon>Clostridia</taxon>
        <taxon>Lachnospirales</taxon>
        <taxon>Lachnospiraceae</taxon>
        <taxon>Enterocloster</taxon>
    </lineage>
</organism>
<reference evidence="1 2" key="1">
    <citation type="submission" date="2013-01" db="EMBL/GenBank/DDBJ databases">
        <title>The Genome Sequence of Clostridium clostridioforme 90A8.</title>
        <authorList>
            <consortium name="The Broad Institute Genome Sequencing Platform"/>
            <person name="Earl A."/>
            <person name="Ward D."/>
            <person name="Feldgarden M."/>
            <person name="Gevers D."/>
            <person name="Courvalin P."/>
            <person name="Lambert T."/>
            <person name="Walker B."/>
            <person name="Young S.K."/>
            <person name="Zeng Q."/>
            <person name="Gargeya S."/>
            <person name="Fitzgerald M."/>
            <person name="Haas B."/>
            <person name="Abouelleil A."/>
            <person name="Alvarado L."/>
            <person name="Arachchi H.M."/>
            <person name="Berlin A.M."/>
            <person name="Chapman S.B."/>
            <person name="Dewar J."/>
            <person name="Goldberg J."/>
            <person name="Griggs A."/>
            <person name="Gujja S."/>
            <person name="Hansen M."/>
            <person name="Howarth C."/>
            <person name="Imamovic A."/>
            <person name="Larimer J."/>
            <person name="McCowan C."/>
            <person name="Murphy C."/>
            <person name="Neiman D."/>
            <person name="Pearson M."/>
            <person name="Priest M."/>
            <person name="Roberts A."/>
            <person name="Saif S."/>
            <person name="Shea T."/>
            <person name="Sisk P."/>
            <person name="Sykes S."/>
            <person name="Wortman J."/>
            <person name="Nusbaum C."/>
            <person name="Birren B."/>
        </authorList>
    </citation>
    <scope>NUCLEOTIDE SEQUENCE [LARGE SCALE GENOMIC DNA]</scope>
    <source>
        <strain evidence="1 2">90A8</strain>
    </source>
</reference>